<feature type="compositionally biased region" description="Polar residues" evidence="1">
    <location>
        <begin position="180"/>
        <end position="193"/>
    </location>
</feature>
<evidence type="ECO:0000313" key="2">
    <source>
        <dbReference type="EMBL" id="KAF5848507.1"/>
    </source>
</evidence>
<protein>
    <submittedName>
        <fullName evidence="2">Uncharacterized protein</fullName>
    </submittedName>
</protein>
<sequence>MSNLSVLTQLQSTSTEPFPPVTLTKPLRPVSAPCPNFSKPIAADPPPTTDSKSVSADQVQARLKAHRRSVGAHEVQARIQAARRSLTAAQPPTEAFQRKLDQSPDLIHPALRARSGVTPNGDRARSLKSRSKQDQSIDAVIRRLSAEIDSGHLNLARDVPPVPALPAFHSPVSGRPRSYQPASSRSSVTNRRSPLSIVSSADDLDANIKADIEAILYLSLVSYAPYPCQSMKLLTRYTETSKSDDSNDLDDDDKPAKIRVISLESHKAGHVQQQQQSARQPSPSSSQPNISHSKPQRVKSRSPWHSISRRRILCFV</sequence>
<feature type="region of interest" description="Disordered" evidence="1">
    <location>
        <begin position="166"/>
        <end position="193"/>
    </location>
</feature>
<dbReference type="EMBL" id="WNKQ01000011">
    <property type="protein sequence ID" value="KAF5848507.1"/>
    <property type="molecule type" value="Genomic_DNA"/>
</dbReference>
<evidence type="ECO:0000256" key="1">
    <source>
        <dbReference type="SAM" id="MobiDB-lite"/>
    </source>
</evidence>
<accession>A0A8H6DUK3</accession>
<name>A0A8H6DUK3_COCSA</name>
<organism evidence="2 3">
    <name type="scientific">Cochliobolus sativus</name>
    <name type="common">Common root rot and spot blotch fungus</name>
    <name type="synonym">Bipolaris sorokiniana</name>
    <dbReference type="NCBI Taxonomy" id="45130"/>
    <lineage>
        <taxon>Eukaryota</taxon>
        <taxon>Fungi</taxon>
        <taxon>Dikarya</taxon>
        <taxon>Ascomycota</taxon>
        <taxon>Pezizomycotina</taxon>
        <taxon>Dothideomycetes</taxon>
        <taxon>Pleosporomycetidae</taxon>
        <taxon>Pleosporales</taxon>
        <taxon>Pleosporineae</taxon>
        <taxon>Pleosporaceae</taxon>
        <taxon>Bipolaris</taxon>
    </lineage>
</organism>
<reference evidence="2" key="1">
    <citation type="submission" date="2019-11" db="EMBL/GenBank/DDBJ databases">
        <title>Bipolaris sorokiniana Genome sequencing.</title>
        <authorList>
            <person name="Wang H."/>
        </authorList>
    </citation>
    <scope>NUCLEOTIDE SEQUENCE</scope>
</reference>
<feature type="compositionally biased region" description="Polar residues" evidence="1">
    <location>
        <begin position="1"/>
        <end position="16"/>
    </location>
</feature>
<evidence type="ECO:0000313" key="3">
    <source>
        <dbReference type="Proteomes" id="UP000624244"/>
    </source>
</evidence>
<feature type="region of interest" description="Disordered" evidence="1">
    <location>
        <begin position="1"/>
        <end position="53"/>
    </location>
</feature>
<feature type="region of interest" description="Disordered" evidence="1">
    <location>
        <begin position="265"/>
        <end position="304"/>
    </location>
</feature>
<feature type="region of interest" description="Disordered" evidence="1">
    <location>
        <begin position="113"/>
        <end position="134"/>
    </location>
</feature>
<proteinExistence type="predicted"/>
<comment type="caution">
    <text evidence="2">The sequence shown here is derived from an EMBL/GenBank/DDBJ whole genome shotgun (WGS) entry which is preliminary data.</text>
</comment>
<gene>
    <name evidence="2" type="ORF">GGP41_005932</name>
</gene>
<dbReference type="AlphaFoldDB" id="A0A8H6DUK3"/>
<feature type="compositionally biased region" description="Low complexity" evidence="1">
    <location>
        <begin position="272"/>
        <end position="293"/>
    </location>
</feature>
<dbReference type="Proteomes" id="UP000624244">
    <property type="component" value="Unassembled WGS sequence"/>
</dbReference>
<feature type="compositionally biased region" description="Basic residues" evidence="1">
    <location>
        <begin position="294"/>
        <end position="304"/>
    </location>
</feature>